<evidence type="ECO:0000256" key="1">
    <source>
        <dbReference type="ARBA" id="ARBA00000843"/>
    </source>
</evidence>
<dbReference type="InterPro" id="IPR004036">
    <property type="entry name" value="Endonuclease-III-like_CS2"/>
</dbReference>
<dbReference type="Gene3D" id="1.10.340.30">
    <property type="entry name" value="Hypothetical protein, domain 2"/>
    <property type="match status" value="1"/>
</dbReference>
<dbReference type="InParanoid" id="A0LRD5"/>
<dbReference type="GO" id="GO:0006284">
    <property type="term" value="P:base-excision repair"/>
    <property type="evidence" value="ECO:0007669"/>
    <property type="project" value="InterPro"/>
</dbReference>
<name>A0LRD5_ACIC1</name>
<evidence type="ECO:0000259" key="15">
    <source>
        <dbReference type="SMART" id="SM00478"/>
    </source>
</evidence>
<evidence type="ECO:0000256" key="11">
    <source>
        <dbReference type="ARBA" id="ARBA00023014"/>
    </source>
</evidence>
<evidence type="ECO:0000256" key="6">
    <source>
        <dbReference type="ARBA" id="ARBA00022485"/>
    </source>
</evidence>
<dbReference type="EC" id="3.2.2.31" evidence="4"/>
<keyword evidence="6" id="KW-0004">4Fe-4S</keyword>
<dbReference type="Gene3D" id="1.10.1670.10">
    <property type="entry name" value="Helix-hairpin-Helix base-excision DNA repair enzymes (C-terminal)"/>
    <property type="match status" value="1"/>
</dbReference>
<dbReference type="HOGENOM" id="CLU_012862_2_0_11"/>
<keyword evidence="9" id="KW-0378">Hydrolase</keyword>
<evidence type="ECO:0000256" key="3">
    <source>
        <dbReference type="ARBA" id="ARBA00008343"/>
    </source>
</evidence>
<evidence type="ECO:0000313" key="17">
    <source>
        <dbReference type="Proteomes" id="UP000008221"/>
    </source>
</evidence>
<keyword evidence="7" id="KW-0479">Metal-binding</keyword>
<dbReference type="PANTHER" id="PTHR42944">
    <property type="entry name" value="ADENINE DNA GLYCOSYLASE"/>
    <property type="match status" value="1"/>
</dbReference>
<dbReference type="GO" id="GO:0051539">
    <property type="term" value="F:4 iron, 4 sulfur cluster binding"/>
    <property type="evidence" value="ECO:0007669"/>
    <property type="project" value="UniProtKB-KW"/>
</dbReference>
<dbReference type="InterPro" id="IPR011257">
    <property type="entry name" value="DNA_glycosylase"/>
</dbReference>
<feature type="domain" description="HhH-GPD" evidence="15">
    <location>
        <begin position="79"/>
        <end position="231"/>
    </location>
</feature>
<dbReference type="EMBL" id="CP000481">
    <property type="protein sequence ID" value="ABK51995.1"/>
    <property type="molecule type" value="Genomic_DNA"/>
</dbReference>
<comment type="similarity">
    <text evidence="3">Belongs to the Nth/MutY family.</text>
</comment>
<dbReference type="GO" id="GO:0034039">
    <property type="term" value="F:8-oxo-7,8-dihydroguanine DNA N-glycosylase activity"/>
    <property type="evidence" value="ECO:0007669"/>
    <property type="project" value="TreeGrafter"/>
</dbReference>
<evidence type="ECO:0000256" key="4">
    <source>
        <dbReference type="ARBA" id="ARBA00012045"/>
    </source>
</evidence>
<evidence type="ECO:0000256" key="10">
    <source>
        <dbReference type="ARBA" id="ARBA00023004"/>
    </source>
</evidence>
<keyword evidence="13" id="KW-0326">Glycosidase</keyword>
<dbReference type="GO" id="GO:0000701">
    <property type="term" value="F:purine-specific mismatch base pair DNA N-glycosylase activity"/>
    <property type="evidence" value="ECO:0007669"/>
    <property type="project" value="UniProtKB-EC"/>
</dbReference>
<keyword evidence="17" id="KW-1185">Reference proteome</keyword>
<evidence type="ECO:0000256" key="2">
    <source>
        <dbReference type="ARBA" id="ARBA00001966"/>
    </source>
</evidence>
<dbReference type="InterPro" id="IPR023170">
    <property type="entry name" value="HhH_base_excis_C"/>
</dbReference>
<reference evidence="16 17" key="1">
    <citation type="journal article" date="2009" name="Genome Res.">
        <title>Complete genome of the cellulolytic thermophile Acidothermus cellulolyticus 11B provides insights into its ecophysiological and evolutionary adaptations.</title>
        <authorList>
            <person name="Barabote R.D."/>
            <person name="Xie G."/>
            <person name="Leu D.H."/>
            <person name="Normand P."/>
            <person name="Necsulea A."/>
            <person name="Daubin V."/>
            <person name="Medigue C."/>
            <person name="Adney W.S."/>
            <person name="Xu X.C."/>
            <person name="Lapidus A."/>
            <person name="Parales R.E."/>
            <person name="Detter C."/>
            <person name="Pujic P."/>
            <person name="Bruce D."/>
            <person name="Lavire C."/>
            <person name="Challacombe J.F."/>
            <person name="Brettin T.S."/>
            <person name="Berry A.M."/>
        </authorList>
    </citation>
    <scope>NUCLEOTIDE SEQUENCE [LARGE SCALE GENOMIC DNA]</scope>
    <source>
        <strain evidence="17">ATCC 43068 / DSM 8971 / 11B</strain>
    </source>
</reference>
<dbReference type="PROSITE" id="PS00764">
    <property type="entry name" value="ENDONUCLEASE_III_1"/>
    <property type="match status" value="1"/>
</dbReference>
<dbReference type="FunFam" id="1.10.340.30:FF:000003">
    <property type="entry name" value="A/G-specific adenine glycosylase"/>
    <property type="match status" value="1"/>
</dbReference>
<keyword evidence="10" id="KW-0408">Iron</keyword>
<dbReference type="AlphaFoldDB" id="A0LRD5"/>
<dbReference type="GO" id="GO:0006298">
    <property type="term" value="P:mismatch repair"/>
    <property type="evidence" value="ECO:0007669"/>
    <property type="project" value="TreeGrafter"/>
</dbReference>
<accession>A0LRD5</accession>
<evidence type="ECO:0000256" key="7">
    <source>
        <dbReference type="ARBA" id="ARBA00022723"/>
    </source>
</evidence>
<dbReference type="eggNOG" id="COG1194">
    <property type="taxonomic scope" value="Bacteria"/>
</dbReference>
<dbReference type="PANTHER" id="PTHR42944:SF1">
    <property type="entry name" value="ADENINE DNA GLYCOSYLASE"/>
    <property type="match status" value="1"/>
</dbReference>
<evidence type="ECO:0000256" key="12">
    <source>
        <dbReference type="ARBA" id="ARBA00023204"/>
    </source>
</evidence>
<comment type="cofactor">
    <cofactor evidence="2">
        <name>[4Fe-4S] cluster</name>
        <dbReference type="ChEBI" id="CHEBI:49883"/>
    </cofactor>
</comment>
<keyword evidence="11" id="KW-0411">Iron-sulfur</keyword>
<evidence type="ECO:0000256" key="5">
    <source>
        <dbReference type="ARBA" id="ARBA00022023"/>
    </source>
</evidence>
<evidence type="ECO:0000256" key="13">
    <source>
        <dbReference type="ARBA" id="ARBA00023295"/>
    </source>
</evidence>
<dbReference type="CDD" id="cd00056">
    <property type="entry name" value="ENDO3c"/>
    <property type="match status" value="1"/>
</dbReference>
<dbReference type="GO" id="GO:0032357">
    <property type="term" value="F:oxidized purine DNA binding"/>
    <property type="evidence" value="ECO:0007669"/>
    <property type="project" value="TreeGrafter"/>
</dbReference>
<dbReference type="InterPro" id="IPR004035">
    <property type="entry name" value="Endouclease-III_FeS-bd_BS"/>
</dbReference>
<dbReference type="SMART" id="SM00478">
    <property type="entry name" value="ENDO3c"/>
    <property type="match status" value="1"/>
</dbReference>
<dbReference type="GO" id="GO:0035485">
    <property type="term" value="F:adenine/guanine mispair binding"/>
    <property type="evidence" value="ECO:0007669"/>
    <property type="project" value="TreeGrafter"/>
</dbReference>
<sequence length="335" mass="36396">MRRNTPAQTRPGAASTRLITGSAGPDPRGRRAALSDLTQAPAQRVVHRVLAWYRRHGRRDLPWRRSDVTPWQVLVSEVMLQQTPVSRVLPVYAVWTARWPTPQSLAAATPADAVRAWGRLGYPRRALWLHQAARAIVDRFGGIVPDEPGVLATLPGIGRYTAAAVAAFAYRRRVAVLDTNVRRVLARFLTGVPHPTGTPRAAEHRSLDALLPKNADRAAQFSVALMELGALICTSRSPGCARCPLTTDCAWHRAGRPAGTRRPRAPYTGSDRQARGALLAALREYPHPVSTADLARAWPDPTQRRRALASLVSDGLVSCAPGGRYQLGPATADAT</sequence>
<evidence type="ECO:0000256" key="9">
    <source>
        <dbReference type="ARBA" id="ARBA00022801"/>
    </source>
</evidence>
<feature type="region of interest" description="Disordered" evidence="14">
    <location>
        <begin position="1"/>
        <end position="30"/>
    </location>
</feature>
<proteinExistence type="inferred from homology"/>
<dbReference type="KEGG" id="ace:Acel_0221"/>
<evidence type="ECO:0000256" key="14">
    <source>
        <dbReference type="SAM" id="MobiDB-lite"/>
    </source>
</evidence>
<dbReference type="FunCoup" id="A0LRD5">
    <property type="interactions" value="68"/>
</dbReference>
<dbReference type="RefSeq" id="WP_011719059.1">
    <property type="nucleotide sequence ID" value="NC_008578.1"/>
</dbReference>
<protein>
    <recommendedName>
        <fullName evidence="5">Adenine DNA glycosylase</fullName>
        <ecNumber evidence="4">3.2.2.31</ecNumber>
    </recommendedName>
</protein>
<dbReference type="PROSITE" id="PS01155">
    <property type="entry name" value="ENDONUCLEASE_III_2"/>
    <property type="match status" value="1"/>
</dbReference>
<evidence type="ECO:0000313" key="16">
    <source>
        <dbReference type="EMBL" id="ABK51995.1"/>
    </source>
</evidence>
<dbReference type="Proteomes" id="UP000008221">
    <property type="component" value="Chromosome"/>
</dbReference>
<dbReference type="InterPro" id="IPR003265">
    <property type="entry name" value="HhH-GPD_domain"/>
</dbReference>
<keyword evidence="12" id="KW-0234">DNA repair</keyword>
<gene>
    <name evidence="16" type="ordered locus">Acel_0221</name>
</gene>
<dbReference type="GO" id="GO:0046872">
    <property type="term" value="F:metal ion binding"/>
    <property type="evidence" value="ECO:0007669"/>
    <property type="project" value="UniProtKB-KW"/>
</dbReference>
<keyword evidence="8" id="KW-0227">DNA damage</keyword>
<comment type="catalytic activity">
    <reaction evidence="1">
        <text>Hydrolyzes free adenine bases from 7,8-dihydro-8-oxoguanine:adenine mismatched double-stranded DNA, leaving an apurinic site.</text>
        <dbReference type="EC" id="3.2.2.31"/>
    </reaction>
</comment>
<dbReference type="InterPro" id="IPR044298">
    <property type="entry name" value="MIG/MutY"/>
</dbReference>
<dbReference type="STRING" id="351607.Acel_0221"/>
<dbReference type="SUPFAM" id="SSF48150">
    <property type="entry name" value="DNA-glycosylase"/>
    <property type="match status" value="1"/>
</dbReference>
<organism evidence="16 17">
    <name type="scientific">Acidothermus cellulolyticus (strain ATCC 43068 / DSM 8971 / 11B)</name>
    <dbReference type="NCBI Taxonomy" id="351607"/>
    <lineage>
        <taxon>Bacteria</taxon>
        <taxon>Bacillati</taxon>
        <taxon>Actinomycetota</taxon>
        <taxon>Actinomycetes</taxon>
        <taxon>Acidothermales</taxon>
        <taxon>Acidothermaceae</taxon>
        <taxon>Acidothermus</taxon>
    </lineage>
</organism>
<dbReference type="Pfam" id="PF00730">
    <property type="entry name" value="HhH-GPD"/>
    <property type="match status" value="1"/>
</dbReference>
<evidence type="ECO:0000256" key="8">
    <source>
        <dbReference type="ARBA" id="ARBA00022763"/>
    </source>
</evidence>